<dbReference type="GO" id="GO:0055085">
    <property type="term" value="P:transmembrane transport"/>
    <property type="evidence" value="ECO:0007669"/>
    <property type="project" value="InterPro"/>
</dbReference>
<evidence type="ECO:0000256" key="6">
    <source>
        <dbReference type="RuleBase" id="RU003943"/>
    </source>
</evidence>
<dbReference type="STRING" id="289377.HL41_01240"/>
<evidence type="ECO:0000256" key="5">
    <source>
        <dbReference type="ARBA" id="ARBA00023136"/>
    </source>
</evidence>
<keyword evidence="5 7" id="KW-0472">Membrane</keyword>
<dbReference type="PANTHER" id="PTHR30477">
    <property type="entry name" value="ABC-TRANSPORTER METAL-BINDING PROTEIN"/>
    <property type="match status" value="1"/>
</dbReference>
<dbReference type="PANTHER" id="PTHR30477:SF0">
    <property type="entry name" value="METAL TRANSPORT SYSTEM MEMBRANE PROTEIN TM_0125-RELATED"/>
    <property type="match status" value="1"/>
</dbReference>
<dbReference type="Proteomes" id="UP000028481">
    <property type="component" value="Chromosome"/>
</dbReference>
<dbReference type="PaxDb" id="289377-HL41_01240"/>
<evidence type="ECO:0000256" key="1">
    <source>
        <dbReference type="ARBA" id="ARBA00004141"/>
    </source>
</evidence>
<dbReference type="OrthoDB" id="9796274at2"/>
<dbReference type="KEGG" id="tcm:HL41_01240"/>
<feature type="transmembrane region" description="Helical" evidence="7">
    <location>
        <begin position="227"/>
        <end position="248"/>
    </location>
</feature>
<dbReference type="InterPro" id="IPR037294">
    <property type="entry name" value="ABC_BtuC-like"/>
</dbReference>
<dbReference type="HOGENOM" id="CLU_1034177_0_0_0"/>
<organism evidence="8 9">
    <name type="scientific">Thermodesulfobacterium commune DSM 2178</name>
    <dbReference type="NCBI Taxonomy" id="289377"/>
    <lineage>
        <taxon>Bacteria</taxon>
        <taxon>Pseudomonadati</taxon>
        <taxon>Thermodesulfobacteriota</taxon>
        <taxon>Thermodesulfobacteria</taxon>
        <taxon>Thermodesulfobacteriales</taxon>
        <taxon>Thermodesulfobacteriaceae</taxon>
        <taxon>Thermodesulfobacterium</taxon>
    </lineage>
</organism>
<keyword evidence="9" id="KW-1185">Reference proteome</keyword>
<dbReference type="Gene3D" id="1.10.3470.10">
    <property type="entry name" value="ABC transporter involved in vitamin B12 uptake, BtuC"/>
    <property type="match status" value="1"/>
</dbReference>
<feature type="transmembrane region" description="Helical" evidence="7">
    <location>
        <begin position="255"/>
        <end position="273"/>
    </location>
</feature>
<dbReference type="RefSeq" id="WP_000138033.1">
    <property type="nucleotide sequence ID" value="NZ_CP008796.1"/>
</dbReference>
<feature type="transmembrane region" description="Helical" evidence="7">
    <location>
        <begin position="70"/>
        <end position="90"/>
    </location>
</feature>
<dbReference type="eggNOG" id="COG1108">
    <property type="taxonomic scope" value="Bacteria"/>
</dbReference>
<sequence length="275" mass="31225">MTELWLSLGLLKYGLLAGVFLGISFAFTSPFLVLKRNSLFPHALTHILFLAIILISIISEYFPDIFTYPLLEYPIMGLVTLFCTSLVFVLKRTFRLYEDTATSIIASLALGIALILITKTSQYDTRLLSYLFGSLMTVTSKDMFNSLWIACLTLLVFYKYYPLWITQKTDHEIPGVNFKWANFWFLTILTLQVFISIKLMGVLLVSSLFVFTSVLGLKTGNNVKQTIFLTALTNLFSILSGTIVSLVWDIPFSSAVVLCMSFWLLISFILKSWRT</sequence>
<dbReference type="SUPFAM" id="SSF81345">
    <property type="entry name" value="ABC transporter involved in vitamin B12 uptake, BtuC"/>
    <property type="match status" value="1"/>
</dbReference>
<feature type="transmembrane region" description="Helical" evidence="7">
    <location>
        <begin position="182"/>
        <end position="215"/>
    </location>
</feature>
<dbReference type="GO" id="GO:0043190">
    <property type="term" value="C:ATP-binding cassette (ABC) transporter complex"/>
    <property type="evidence" value="ECO:0007669"/>
    <property type="project" value="InterPro"/>
</dbReference>
<evidence type="ECO:0000313" key="9">
    <source>
        <dbReference type="Proteomes" id="UP000028481"/>
    </source>
</evidence>
<comment type="similarity">
    <text evidence="2 6">Belongs to the ABC-3 integral membrane protein family.</text>
</comment>
<evidence type="ECO:0000256" key="2">
    <source>
        <dbReference type="ARBA" id="ARBA00008034"/>
    </source>
</evidence>
<gene>
    <name evidence="8" type="ORF">HL41_01240</name>
</gene>
<accession>A0A075WRW6</accession>
<dbReference type="GO" id="GO:0010043">
    <property type="term" value="P:response to zinc ion"/>
    <property type="evidence" value="ECO:0007669"/>
    <property type="project" value="TreeGrafter"/>
</dbReference>
<evidence type="ECO:0000256" key="4">
    <source>
        <dbReference type="ARBA" id="ARBA00022989"/>
    </source>
</evidence>
<protein>
    <recommendedName>
        <fullName evidence="10">ABC transporter</fullName>
    </recommendedName>
</protein>
<feature type="transmembrane region" description="Helical" evidence="7">
    <location>
        <begin position="102"/>
        <end position="123"/>
    </location>
</feature>
<comment type="subcellular location">
    <subcellularLocation>
        <location evidence="6">Cell membrane</location>
        <topology evidence="6">Multi-pass membrane protein</topology>
    </subcellularLocation>
    <subcellularLocation>
        <location evidence="1">Membrane</location>
        <topology evidence="1">Multi-pass membrane protein</topology>
    </subcellularLocation>
</comment>
<keyword evidence="3 6" id="KW-0812">Transmembrane</keyword>
<proteinExistence type="inferred from homology"/>
<evidence type="ECO:0008006" key="10">
    <source>
        <dbReference type="Google" id="ProtNLM"/>
    </source>
</evidence>
<evidence type="ECO:0000313" key="8">
    <source>
        <dbReference type="EMBL" id="AIH03561.1"/>
    </source>
</evidence>
<keyword evidence="4 7" id="KW-1133">Transmembrane helix</keyword>
<dbReference type="EMBL" id="CP008796">
    <property type="protein sequence ID" value="AIH03561.1"/>
    <property type="molecule type" value="Genomic_DNA"/>
</dbReference>
<reference evidence="8 9" key="1">
    <citation type="journal article" date="2015" name="Genome Announc.">
        <title>Genome Sequence of a Sulfate-Reducing Thermophilic Bacterium, Thermodesulfobacterium commune DSM 2178T (Phylum Thermodesulfobacteria).</title>
        <authorList>
            <person name="Bhatnagar S."/>
            <person name="Badger J.H."/>
            <person name="Madupu R."/>
            <person name="Khouri H.M."/>
            <person name="O'Connor E.M."/>
            <person name="Robb F.T."/>
            <person name="Ward N.L."/>
            <person name="Eisen J.A."/>
        </authorList>
    </citation>
    <scope>NUCLEOTIDE SEQUENCE [LARGE SCALE GENOMIC DNA]</scope>
    <source>
        <strain evidence="8 9">DSM 2178</strain>
    </source>
</reference>
<feature type="transmembrane region" description="Helical" evidence="7">
    <location>
        <begin position="143"/>
        <end position="161"/>
    </location>
</feature>
<name>A0A075WRW6_9BACT</name>
<dbReference type="AlphaFoldDB" id="A0A075WRW6"/>
<feature type="transmembrane region" description="Helical" evidence="7">
    <location>
        <begin position="6"/>
        <end position="27"/>
    </location>
</feature>
<dbReference type="InterPro" id="IPR001626">
    <property type="entry name" value="ABC_TroCD"/>
</dbReference>
<keyword evidence="6" id="KW-0813">Transport</keyword>
<evidence type="ECO:0000256" key="3">
    <source>
        <dbReference type="ARBA" id="ARBA00022692"/>
    </source>
</evidence>
<evidence type="ECO:0000256" key="7">
    <source>
        <dbReference type="SAM" id="Phobius"/>
    </source>
</evidence>
<feature type="transmembrane region" description="Helical" evidence="7">
    <location>
        <begin position="39"/>
        <end position="58"/>
    </location>
</feature>
<dbReference type="Pfam" id="PF00950">
    <property type="entry name" value="ABC-3"/>
    <property type="match status" value="1"/>
</dbReference>